<dbReference type="AlphaFoldDB" id="A0A9D2CGD7"/>
<accession>A0A9D2CGD7</accession>
<dbReference type="EMBL" id="DXCP01000037">
    <property type="protein sequence ID" value="HIY79798.1"/>
    <property type="molecule type" value="Genomic_DNA"/>
</dbReference>
<protein>
    <recommendedName>
        <fullName evidence="1">HNH nuclease domain-containing protein</fullName>
    </recommendedName>
</protein>
<reference evidence="2" key="2">
    <citation type="submission" date="2021-04" db="EMBL/GenBank/DDBJ databases">
        <authorList>
            <person name="Gilroy R."/>
        </authorList>
    </citation>
    <scope>NUCLEOTIDE SEQUENCE</scope>
    <source>
        <strain evidence="2">ChiHjej10B9-743</strain>
    </source>
</reference>
<sequence length="344" mass="38869">MRLPRISEFQEQFPSLESYWRSVILFGRNTSTYKFALARALEDLARDDKTEATLDEIAIPFSRHMCEHLLEAPKQTTGRPGKFIETCSSFNLGAIDEQTLIDTAVSDGFSYVLHAFHNVNGAELPLKFFEVSGSGRGRRITMNDNLFRTLEVAPSVGDEAEARWKLVESAWEMGVSTSLISVSYDGETETLLRSTKEAARRKRLVSARAALNGYQKGQCFYCYDTIALDGEKGCDVDHFFPHVLAPVLPEANIDGVWNLVLACKECNRGEKGKFARVPDVRYLERLCKRNEFLISSHHPLREAIMAQTGATEKQRRSFLSHIDRKAVSKLIHRWKAPERGAATF</sequence>
<gene>
    <name evidence="2" type="ORF">IAA42_05105</name>
</gene>
<dbReference type="SMART" id="SM00507">
    <property type="entry name" value="HNHc"/>
    <property type="match status" value="1"/>
</dbReference>
<dbReference type="Gene3D" id="1.10.30.50">
    <property type="match status" value="1"/>
</dbReference>
<evidence type="ECO:0000259" key="1">
    <source>
        <dbReference type="SMART" id="SM00507"/>
    </source>
</evidence>
<reference evidence="2" key="1">
    <citation type="journal article" date="2021" name="PeerJ">
        <title>Extensive microbial diversity within the chicken gut microbiome revealed by metagenomics and culture.</title>
        <authorList>
            <person name="Gilroy R."/>
            <person name="Ravi A."/>
            <person name="Getino M."/>
            <person name="Pursley I."/>
            <person name="Horton D.L."/>
            <person name="Alikhan N.F."/>
            <person name="Baker D."/>
            <person name="Gharbi K."/>
            <person name="Hall N."/>
            <person name="Watson M."/>
            <person name="Adriaenssens E.M."/>
            <person name="Foster-Nyarko E."/>
            <person name="Jarju S."/>
            <person name="Secka A."/>
            <person name="Antonio M."/>
            <person name="Oren A."/>
            <person name="Chaudhuri R.R."/>
            <person name="La Ragione R."/>
            <person name="Hildebrand F."/>
            <person name="Pallen M.J."/>
        </authorList>
    </citation>
    <scope>NUCLEOTIDE SEQUENCE</scope>
    <source>
        <strain evidence="2">ChiHjej10B9-743</strain>
    </source>
</reference>
<evidence type="ECO:0000313" key="2">
    <source>
        <dbReference type="EMBL" id="HIY79798.1"/>
    </source>
</evidence>
<name>A0A9D2CGD7_9ACTN</name>
<evidence type="ECO:0000313" key="3">
    <source>
        <dbReference type="Proteomes" id="UP000824133"/>
    </source>
</evidence>
<organism evidence="2 3">
    <name type="scientific">Candidatus Olsenella excrementavium</name>
    <dbReference type="NCBI Taxonomy" id="2838709"/>
    <lineage>
        <taxon>Bacteria</taxon>
        <taxon>Bacillati</taxon>
        <taxon>Actinomycetota</taxon>
        <taxon>Coriobacteriia</taxon>
        <taxon>Coriobacteriales</taxon>
        <taxon>Atopobiaceae</taxon>
        <taxon>Olsenella</taxon>
    </lineage>
</organism>
<feature type="domain" description="HNH nuclease" evidence="1">
    <location>
        <begin position="206"/>
        <end position="268"/>
    </location>
</feature>
<proteinExistence type="predicted"/>
<dbReference type="Proteomes" id="UP000824133">
    <property type="component" value="Unassembled WGS sequence"/>
</dbReference>
<dbReference type="InterPro" id="IPR003615">
    <property type="entry name" value="HNH_nuc"/>
</dbReference>
<comment type="caution">
    <text evidence="2">The sequence shown here is derived from an EMBL/GenBank/DDBJ whole genome shotgun (WGS) entry which is preliminary data.</text>
</comment>